<dbReference type="Proteomes" id="UP000077248">
    <property type="component" value="Unassembled WGS sequence"/>
</dbReference>
<feature type="transmembrane region" description="Helical" evidence="7">
    <location>
        <begin position="177"/>
        <end position="199"/>
    </location>
</feature>
<dbReference type="EMBL" id="KV441513">
    <property type="protein sequence ID" value="OAG13363.1"/>
    <property type="molecule type" value="Genomic_DNA"/>
</dbReference>
<dbReference type="Pfam" id="PF20684">
    <property type="entry name" value="Fung_rhodopsin"/>
    <property type="match status" value="1"/>
</dbReference>
<evidence type="ECO:0000313" key="10">
    <source>
        <dbReference type="Proteomes" id="UP000077248"/>
    </source>
</evidence>
<keyword evidence="3 7" id="KW-1133">Transmembrane helix</keyword>
<feature type="transmembrane region" description="Helical" evidence="7">
    <location>
        <begin position="211"/>
        <end position="233"/>
    </location>
</feature>
<feature type="transmembrane region" description="Helical" evidence="7">
    <location>
        <begin position="38"/>
        <end position="61"/>
    </location>
</feature>
<feature type="compositionally biased region" description="Gly residues" evidence="6">
    <location>
        <begin position="300"/>
        <end position="311"/>
    </location>
</feature>
<evidence type="ECO:0000256" key="1">
    <source>
        <dbReference type="ARBA" id="ARBA00004141"/>
    </source>
</evidence>
<dbReference type="InterPro" id="IPR052337">
    <property type="entry name" value="SAT4-like"/>
</dbReference>
<dbReference type="RefSeq" id="XP_018378784.1">
    <property type="nucleotide sequence ID" value="XM_018527010.1"/>
</dbReference>
<dbReference type="InterPro" id="IPR049326">
    <property type="entry name" value="Rhodopsin_dom_fungi"/>
</dbReference>
<name>A0A177D117_ALTAL</name>
<dbReference type="KEGG" id="aalt:CC77DRAFT_1036378"/>
<keyword evidence="2 7" id="KW-0812">Transmembrane</keyword>
<evidence type="ECO:0000256" key="3">
    <source>
        <dbReference type="ARBA" id="ARBA00022989"/>
    </source>
</evidence>
<gene>
    <name evidence="9" type="ORF">CC77DRAFT_1036378</name>
</gene>
<comment type="similarity">
    <text evidence="5">Belongs to the SAT4 family.</text>
</comment>
<dbReference type="PANTHER" id="PTHR33048:SF105">
    <property type="match status" value="1"/>
</dbReference>
<organism evidence="9 10">
    <name type="scientific">Alternaria alternata</name>
    <name type="common">Alternaria rot fungus</name>
    <name type="synonym">Torula alternata</name>
    <dbReference type="NCBI Taxonomy" id="5599"/>
    <lineage>
        <taxon>Eukaryota</taxon>
        <taxon>Fungi</taxon>
        <taxon>Dikarya</taxon>
        <taxon>Ascomycota</taxon>
        <taxon>Pezizomycotina</taxon>
        <taxon>Dothideomycetes</taxon>
        <taxon>Pleosporomycetidae</taxon>
        <taxon>Pleosporales</taxon>
        <taxon>Pleosporineae</taxon>
        <taxon>Pleosporaceae</taxon>
        <taxon>Alternaria</taxon>
        <taxon>Alternaria sect. Alternaria</taxon>
        <taxon>Alternaria alternata complex</taxon>
    </lineage>
</organism>
<dbReference type="GeneID" id="29112604"/>
<evidence type="ECO:0000259" key="8">
    <source>
        <dbReference type="Pfam" id="PF20684"/>
    </source>
</evidence>
<keyword evidence="10" id="KW-1185">Reference proteome</keyword>
<dbReference type="VEuPathDB" id="FungiDB:CC77DRAFT_1036378"/>
<reference evidence="9 10" key="1">
    <citation type="submission" date="2016-05" db="EMBL/GenBank/DDBJ databases">
        <title>Comparative analysis of secretome profiles of manganese(II)-oxidizing ascomycete fungi.</title>
        <authorList>
            <consortium name="DOE Joint Genome Institute"/>
            <person name="Zeiner C.A."/>
            <person name="Purvine S.O."/>
            <person name="Zink E.M."/>
            <person name="Wu S."/>
            <person name="Pasa-Tolic L."/>
            <person name="Chaput D.L."/>
            <person name="Haridas S."/>
            <person name="Grigoriev I.V."/>
            <person name="Santelli C.M."/>
            <person name="Hansel C.M."/>
        </authorList>
    </citation>
    <scope>NUCLEOTIDE SEQUENCE [LARGE SCALE GENOMIC DNA]</scope>
    <source>
        <strain evidence="9 10">SRC1lrK2f</strain>
    </source>
</reference>
<dbReference type="PANTHER" id="PTHR33048">
    <property type="entry name" value="PTH11-LIKE INTEGRAL MEMBRANE PROTEIN (AFU_ORTHOLOGUE AFUA_5G11245)"/>
    <property type="match status" value="1"/>
</dbReference>
<evidence type="ECO:0000256" key="2">
    <source>
        <dbReference type="ARBA" id="ARBA00022692"/>
    </source>
</evidence>
<sequence length="336" mass="37452">MGVVELWTLYAFAVSFTFLRTYARISAVGYRQLQVDDYLVWIAILIYTAQCSLGYSLGVYVHGFANDGMTPHERSALSRDDPEYGMRVTGSKIQVAGWTTAACLLWSLKLCVALFYLRLTNGLYKYTTRICVAFVFIVTSFIAVIFTIYLSCRPFHHYWQINPDPGNACTAAVSKNLIWVTFVFNVLTDIYLLLIPMPMLWKSSMKRYKKIAAMIVLGAGMLVIVCAVVKSFYLISDPHNSAELTASWGTRETFIAIFTTNLPMIFPLLKNWFAPFLSSTIGSSNSKPQKPPPGSDFRTIGGGLGDGGLGQGKDIIVVTDQFNVKSEHRSNAQSKE</sequence>
<feature type="domain" description="Rhodopsin" evidence="8">
    <location>
        <begin position="19"/>
        <end position="270"/>
    </location>
</feature>
<feature type="transmembrane region" description="Helical" evidence="7">
    <location>
        <begin position="129"/>
        <end position="150"/>
    </location>
</feature>
<feature type="region of interest" description="Disordered" evidence="6">
    <location>
        <begin position="282"/>
        <end position="312"/>
    </location>
</feature>
<keyword evidence="4 7" id="KW-0472">Membrane</keyword>
<dbReference type="STRING" id="5599.A0A177D117"/>
<accession>A0A177D117</accession>
<comment type="subcellular location">
    <subcellularLocation>
        <location evidence="1">Membrane</location>
        <topology evidence="1">Multi-pass membrane protein</topology>
    </subcellularLocation>
</comment>
<protein>
    <recommendedName>
        <fullName evidence="8">Rhodopsin domain-containing protein</fullName>
    </recommendedName>
</protein>
<dbReference type="AlphaFoldDB" id="A0A177D117"/>
<evidence type="ECO:0000256" key="5">
    <source>
        <dbReference type="ARBA" id="ARBA00038359"/>
    </source>
</evidence>
<feature type="transmembrane region" description="Helical" evidence="7">
    <location>
        <begin position="6"/>
        <end position="26"/>
    </location>
</feature>
<proteinExistence type="inferred from homology"/>
<evidence type="ECO:0000256" key="4">
    <source>
        <dbReference type="ARBA" id="ARBA00023136"/>
    </source>
</evidence>
<evidence type="ECO:0000256" key="7">
    <source>
        <dbReference type="SAM" id="Phobius"/>
    </source>
</evidence>
<dbReference type="OMA" id="WGVREAF"/>
<feature type="transmembrane region" description="Helical" evidence="7">
    <location>
        <begin position="253"/>
        <end position="269"/>
    </location>
</feature>
<evidence type="ECO:0000256" key="6">
    <source>
        <dbReference type="SAM" id="MobiDB-lite"/>
    </source>
</evidence>
<dbReference type="GO" id="GO:0016020">
    <property type="term" value="C:membrane"/>
    <property type="evidence" value="ECO:0007669"/>
    <property type="project" value="UniProtKB-SubCell"/>
</dbReference>
<evidence type="ECO:0000313" key="9">
    <source>
        <dbReference type="EMBL" id="OAG13363.1"/>
    </source>
</evidence>
<feature type="transmembrane region" description="Helical" evidence="7">
    <location>
        <begin position="95"/>
        <end position="117"/>
    </location>
</feature>